<evidence type="ECO:0000256" key="11">
    <source>
        <dbReference type="PIRSR" id="PIRSR606262-2"/>
    </source>
</evidence>
<accession>E0VKR4</accession>
<name>E0VKR4_PEDHC</name>
<evidence type="ECO:0000256" key="13">
    <source>
        <dbReference type="RuleBase" id="RU364006"/>
    </source>
</evidence>
<dbReference type="NCBIfam" id="NF004064">
    <property type="entry name" value="PRK05578.1"/>
    <property type="match status" value="1"/>
</dbReference>
<evidence type="ECO:0000256" key="5">
    <source>
        <dbReference type="ARBA" id="ARBA00022723"/>
    </source>
</evidence>
<comment type="cofactor">
    <cofactor evidence="1 12 13">
        <name>Zn(2+)</name>
        <dbReference type="ChEBI" id="CHEBI:29105"/>
    </cofactor>
</comment>
<dbReference type="FunCoup" id="E0VKR4">
    <property type="interactions" value="89"/>
</dbReference>
<dbReference type="EMBL" id="DS235250">
    <property type="protein sequence ID" value="EEB13970.1"/>
    <property type="molecule type" value="Genomic_DNA"/>
</dbReference>
<organism>
    <name type="scientific">Pediculus humanus subsp. corporis</name>
    <name type="common">Body louse</name>
    <dbReference type="NCBI Taxonomy" id="121224"/>
    <lineage>
        <taxon>Eukaryota</taxon>
        <taxon>Metazoa</taxon>
        <taxon>Ecdysozoa</taxon>
        <taxon>Arthropoda</taxon>
        <taxon>Hexapoda</taxon>
        <taxon>Insecta</taxon>
        <taxon>Pterygota</taxon>
        <taxon>Neoptera</taxon>
        <taxon>Paraneoptera</taxon>
        <taxon>Psocodea</taxon>
        <taxon>Troctomorpha</taxon>
        <taxon>Phthiraptera</taxon>
        <taxon>Anoplura</taxon>
        <taxon>Pediculidae</taxon>
        <taxon>Pediculus</taxon>
    </lineage>
</organism>
<evidence type="ECO:0000256" key="8">
    <source>
        <dbReference type="ARBA" id="ARBA00032005"/>
    </source>
</evidence>
<dbReference type="InterPro" id="IPR016192">
    <property type="entry name" value="APOBEC/CMP_deaminase_Zn-bd"/>
</dbReference>
<reference evidence="15" key="1">
    <citation type="submission" date="2007-04" db="EMBL/GenBank/DDBJ databases">
        <title>Annotation of Pediculus humanus corporis strain USDA.</title>
        <authorList>
            <person name="Kirkness E."/>
            <person name="Hannick L."/>
            <person name="Hass B."/>
            <person name="Bruggner R."/>
            <person name="Lawson D."/>
            <person name="Bidwell S."/>
            <person name="Joardar V."/>
            <person name="Caler E."/>
            <person name="Walenz B."/>
            <person name="Inman J."/>
            <person name="Schobel S."/>
            <person name="Galinsky K."/>
            <person name="Amedeo P."/>
            <person name="Strausberg R."/>
        </authorList>
    </citation>
    <scope>NUCLEOTIDE SEQUENCE</scope>
    <source>
        <strain evidence="15">USDA</strain>
    </source>
</reference>
<evidence type="ECO:0000256" key="3">
    <source>
        <dbReference type="ARBA" id="ARBA00006576"/>
    </source>
</evidence>
<dbReference type="CDD" id="cd01283">
    <property type="entry name" value="cytidine_deaminase"/>
    <property type="match status" value="1"/>
</dbReference>
<keyword evidence="6 13" id="KW-0378">Hydrolase</keyword>
<dbReference type="HOGENOM" id="CLU_097262_1_2_1"/>
<dbReference type="GO" id="GO:0042802">
    <property type="term" value="F:identical protein binding"/>
    <property type="evidence" value="ECO:0007669"/>
    <property type="project" value="UniProtKB-ARBA"/>
</dbReference>
<dbReference type="OMA" id="LTHFTCV"/>
<feature type="binding site" evidence="12">
    <location>
        <position position="106"/>
    </location>
    <ligand>
        <name>Zn(2+)</name>
        <dbReference type="ChEBI" id="CHEBI:29105"/>
        <note>catalytic</note>
    </ligand>
</feature>
<dbReference type="RefSeq" id="XP_002426708.1">
    <property type="nucleotide sequence ID" value="XM_002426663.1"/>
</dbReference>
<dbReference type="Proteomes" id="UP000009046">
    <property type="component" value="Unassembled WGS sequence"/>
</dbReference>
<evidence type="ECO:0000313" key="17">
    <source>
        <dbReference type="Proteomes" id="UP000009046"/>
    </source>
</evidence>
<comment type="similarity">
    <text evidence="3 13">Belongs to the cytidine and deoxycytidylate deaminase family.</text>
</comment>
<dbReference type="EnsemblMetazoa" id="PHUM268830-RA">
    <property type="protein sequence ID" value="PHUM268830-PA"/>
    <property type="gene ID" value="PHUM268830"/>
</dbReference>
<dbReference type="AlphaFoldDB" id="E0VKR4"/>
<evidence type="ECO:0000256" key="6">
    <source>
        <dbReference type="ARBA" id="ARBA00022801"/>
    </source>
</evidence>
<dbReference type="GO" id="GO:0055086">
    <property type="term" value="P:nucleobase-containing small molecule metabolic process"/>
    <property type="evidence" value="ECO:0007669"/>
    <property type="project" value="UniProtKB-ARBA"/>
</dbReference>
<evidence type="ECO:0000259" key="14">
    <source>
        <dbReference type="PROSITE" id="PS51747"/>
    </source>
</evidence>
<dbReference type="KEGG" id="phu:Phum_PHUM268830"/>
<dbReference type="Pfam" id="PF00383">
    <property type="entry name" value="dCMP_cyt_deam_1"/>
    <property type="match status" value="1"/>
</dbReference>
<dbReference type="GO" id="GO:0004126">
    <property type="term" value="F:cytidine deaminase activity"/>
    <property type="evidence" value="ECO:0007669"/>
    <property type="project" value="UniProtKB-UniRule"/>
</dbReference>
<reference evidence="16" key="3">
    <citation type="submission" date="2020-05" db="UniProtKB">
        <authorList>
            <consortium name="EnsemblMetazoa"/>
        </authorList>
    </citation>
    <scope>IDENTIFICATION</scope>
    <source>
        <strain evidence="16">USDA</strain>
    </source>
</reference>
<dbReference type="NCBIfam" id="TIGR01354">
    <property type="entry name" value="cyt_deam_tetra"/>
    <property type="match status" value="1"/>
</dbReference>
<dbReference type="PROSITE" id="PS00903">
    <property type="entry name" value="CYT_DCMP_DEAMINASES_1"/>
    <property type="match status" value="1"/>
</dbReference>
<protein>
    <recommendedName>
        <fullName evidence="4 13">Cytidine deaminase</fullName>
        <ecNumber evidence="4 13">3.5.4.5</ecNumber>
    </recommendedName>
    <alternativeName>
        <fullName evidence="8 13">Cytidine aminohydrolase</fullName>
    </alternativeName>
</protein>
<feature type="binding site" evidence="12">
    <location>
        <position position="72"/>
    </location>
    <ligand>
        <name>Zn(2+)</name>
        <dbReference type="ChEBI" id="CHEBI:29105"/>
        <note>catalytic</note>
    </ligand>
</feature>
<reference evidence="15" key="2">
    <citation type="submission" date="2007-04" db="EMBL/GenBank/DDBJ databases">
        <title>The genome of the human body louse.</title>
        <authorList>
            <consortium name="The Human Body Louse Genome Consortium"/>
            <person name="Kirkness E."/>
            <person name="Walenz B."/>
            <person name="Hass B."/>
            <person name="Bruggner R."/>
            <person name="Strausberg R."/>
        </authorList>
    </citation>
    <scope>NUCLEOTIDE SEQUENCE</scope>
    <source>
        <strain evidence="15">USDA</strain>
    </source>
</reference>
<dbReference type="FunFam" id="3.40.140.10:FF:000008">
    <property type="entry name" value="Cytidine deaminase"/>
    <property type="match status" value="1"/>
</dbReference>
<evidence type="ECO:0000256" key="2">
    <source>
        <dbReference type="ARBA" id="ARBA00003949"/>
    </source>
</evidence>
<sequence length="149" mass="16082">MDQATSTSLGKLIPFEQTSASVQNLLQLSCVARNHAYAPYSKFAVGAALLCRDGEIFQGCNVENSSYGLSVCAEQTAIVKAISSGNRNISAIAVVADSNSFVTTPCGKCRQFINEFGTQIDVYCAKTDLKEVLLSNISNLLPYSFHIMR</sequence>
<feature type="binding site" evidence="12">
    <location>
        <position position="109"/>
    </location>
    <ligand>
        <name>Zn(2+)</name>
        <dbReference type="ChEBI" id="CHEBI:29105"/>
        <note>catalytic</note>
    </ligand>
</feature>
<dbReference type="VEuPathDB" id="VectorBase:PHUM268830"/>
<dbReference type="GeneID" id="8235591"/>
<keyword evidence="7 12" id="KW-0862">Zinc</keyword>
<dbReference type="InterPro" id="IPR002125">
    <property type="entry name" value="CMP_dCMP_dom"/>
</dbReference>
<dbReference type="EMBL" id="AAZO01003106">
    <property type="status" value="NOT_ANNOTATED_CDS"/>
    <property type="molecule type" value="Genomic_DNA"/>
</dbReference>
<dbReference type="InterPro" id="IPR050202">
    <property type="entry name" value="Cyt/Deoxycyt_deaminase"/>
</dbReference>
<dbReference type="InterPro" id="IPR016193">
    <property type="entry name" value="Cytidine_deaminase-like"/>
</dbReference>
<evidence type="ECO:0000256" key="10">
    <source>
        <dbReference type="PIRSR" id="PIRSR606262-1"/>
    </source>
</evidence>
<dbReference type="InParanoid" id="E0VKR4"/>
<feature type="domain" description="CMP/dCMP-type deaminase" evidence="14">
    <location>
        <begin position="20"/>
        <end position="149"/>
    </location>
</feature>
<evidence type="ECO:0000256" key="1">
    <source>
        <dbReference type="ARBA" id="ARBA00001947"/>
    </source>
</evidence>
<evidence type="ECO:0000313" key="16">
    <source>
        <dbReference type="EnsemblMetazoa" id="PHUM268830-PA"/>
    </source>
</evidence>
<dbReference type="OrthoDB" id="414540at2759"/>
<comment type="catalytic activity">
    <reaction evidence="9 13">
        <text>cytidine + H2O + H(+) = uridine + NH4(+)</text>
        <dbReference type="Rhea" id="RHEA:16069"/>
        <dbReference type="ChEBI" id="CHEBI:15377"/>
        <dbReference type="ChEBI" id="CHEBI:15378"/>
        <dbReference type="ChEBI" id="CHEBI:16704"/>
        <dbReference type="ChEBI" id="CHEBI:17562"/>
        <dbReference type="ChEBI" id="CHEBI:28938"/>
        <dbReference type="EC" id="3.5.4.5"/>
    </reaction>
</comment>
<comment type="function">
    <text evidence="2 13">This enzyme scavenges exogenous and endogenous cytidine and 2'-deoxycytidine for UMP synthesis.</text>
</comment>
<evidence type="ECO:0000256" key="9">
    <source>
        <dbReference type="ARBA" id="ARBA00049558"/>
    </source>
</evidence>
<feature type="binding site" evidence="11">
    <location>
        <begin position="61"/>
        <end position="67"/>
    </location>
    <ligand>
        <name>substrate</name>
    </ligand>
</feature>
<dbReference type="PANTHER" id="PTHR11644">
    <property type="entry name" value="CYTIDINE DEAMINASE"/>
    <property type="match status" value="1"/>
</dbReference>
<proteinExistence type="inferred from homology"/>
<dbReference type="GO" id="GO:0005829">
    <property type="term" value="C:cytosol"/>
    <property type="evidence" value="ECO:0007669"/>
    <property type="project" value="TreeGrafter"/>
</dbReference>
<evidence type="ECO:0000256" key="7">
    <source>
        <dbReference type="ARBA" id="ARBA00022833"/>
    </source>
</evidence>
<keyword evidence="5 12" id="KW-0479">Metal-binding</keyword>
<dbReference type="eggNOG" id="KOG0833">
    <property type="taxonomic scope" value="Eukaryota"/>
</dbReference>
<dbReference type="CTD" id="8235591"/>
<gene>
    <name evidence="16" type="primary">8235591</name>
    <name evidence="15" type="ORF">Phum_PHUM268830</name>
</gene>
<dbReference type="PROSITE" id="PS51747">
    <property type="entry name" value="CYT_DCMP_DEAMINASES_2"/>
    <property type="match status" value="1"/>
</dbReference>
<dbReference type="SUPFAM" id="SSF53927">
    <property type="entry name" value="Cytidine deaminase-like"/>
    <property type="match status" value="1"/>
</dbReference>
<evidence type="ECO:0000313" key="15">
    <source>
        <dbReference type="EMBL" id="EEB13970.1"/>
    </source>
</evidence>
<dbReference type="EC" id="3.5.4.5" evidence="4 13"/>
<dbReference type="PANTHER" id="PTHR11644:SF2">
    <property type="entry name" value="CYTIDINE DEAMINASE"/>
    <property type="match status" value="1"/>
</dbReference>
<dbReference type="GO" id="GO:0008270">
    <property type="term" value="F:zinc ion binding"/>
    <property type="evidence" value="ECO:0007669"/>
    <property type="project" value="UniProtKB-UniRule"/>
</dbReference>
<feature type="active site" description="Proton donor" evidence="10">
    <location>
        <position position="74"/>
    </location>
</feature>
<keyword evidence="17" id="KW-1185">Reference proteome</keyword>
<dbReference type="Gene3D" id="3.40.140.10">
    <property type="entry name" value="Cytidine Deaminase, domain 2"/>
    <property type="match status" value="1"/>
</dbReference>
<dbReference type="STRING" id="121224.E0VKR4"/>
<comment type="catalytic activity">
    <reaction evidence="13">
        <text>2'-deoxycytidine + H2O + H(+) = 2'-deoxyuridine + NH4(+)</text>
        <dbReference type="Rhea" id="RHEA:13433"/>
        <dbReference type="ChEBI" id="CHEBI:15377"/>
        <dbReference type="ChEBI" id="CHEBI:15378"/>
        <dbReference type="ChEBI" id="CHEBI:15698"/>
        <dbReference type="ChEBI" id="CHEBI:16450"/>
        <dbReference type="ChEBI" id="CHEBI:28938"/>
        <dbReference type="EC" id="3.5.4.5"/>
    </reaction>
</comment>
<dbReference type="GO" id="GO:0072527">
    <property type="term" value="P:pyrimidine-containing compound metabolic process"/>
    <property type="evidence" value="ECO:0007669"/>
    <property type="project" value="UniProtKB-ARBA"/>
</dbReference>
<evidence type="ECO:0000256" key="4">
    <source>
        <dbReference type="ARBA" id="ARBA00012783"/>
    </source>
</evidence>
<dbReference type="InterPro" id="IPR006262">
    <property type="entry name" value="Cyt_deam_tetra"/>
</dbReference>
<evidence type="ECO:0000256" key="12">
    <source>
        <dbReference type="PIRSR" id="PIRSR606262-3"/>
    </source>
</evidence>